<dbReference type="InterPro" id="IPR019734">
    <property type="entry name" value="TPR_rpt"/>
</dbReference>
<keyword evidence="1" id="KW-0802">TPR repeat</keyword>
<gene>
    <name evidence="2" type="ORF">FCIRC_3842</name>
</gene>
<name>A0A8H5X889_FUSCI</name>
<reference evidence="2 3" key="2">
    <citation type="submission" date="2020-05" db="EMBL/GenBank/DDBJ databases">
        <title>Identification and distribution of gene clusters putatively required for synthesis of sphingolipid metabolism inhibitors in phylogenetically diverse species of the filamentous fungus Fusarium.</title>
        <authorList>
            <person name="Kim H.-S."/>
            <person name="Busman M."/>
            <person name="Brown D.W."/>
            <person name="Divon H."/>
            <person name="Uhlig S."/>
            <person name="Proctor R.H."/>
        </authorList>
    </citation>
    <scope>NUCLEOTIDE SEQUENCE [LARGE SCALE GENOMIC DNA]</scope>
    <source>
        <strain evidence="2 3">NRRL 25331</strain>
    </source>
</reference>
<protein>
    <submittedName>
        <fullName evidence="2">Kinesin light chain</fullName>
    </submittedName>
</protein>
<organism evidence="2 3">
    <name type="scientific">Fusarium circinatum</name>
    <name type="common">Pitch canker fungus</name>
    <name type="synonym">Gibberella circinata</name>
    <dbReference type="NCBI Taxonomy" id="48490"/>
    <lineage>
        <taxon>Eukaryota</taxon>
        <taxon>Fungi</taxon>
        <taxon>Dikarya</taxon>
        <taxon>Ascomycota</taxon>
        <taxon>Pezizomycotina</taxon>
        <taxon>Sordariomycetes</taxon>
        <taxon>Hypocreomycetidae</taxon>
        <taxon>Hypocreales</taxon>
        <taxon>Nectriaceae</taxon>
        <taxon>Fusarium</taxon>
        <taxon>Fusarium fujikuroi species complex</taxon>
    </lineage>
</organism>
<dbReference type="Proteomes" id="UP000572754">
    <property type="component" value="Unassembled WGS sequence"/>
</dbReference>
<evidence type="ECO:0000313" key="3">
    <source>
        <dbReference type="Proteomes" id="UP000572754"/>
    </source>
</evidence>
<proteinExistence type="predicted"/>
<dbReference type="PROSITE" id="PS50005">
    <property type="entry name" value="TPR"/>
    <property type="match status" value="1"/>
</dbReference>
<keyword evidence="3" id="KW-1185">Reference proteome</keyword>
<dbReference type="AlphaFoldDB" id="A0A8H5X889"/>
<evidence type="ECO:0000256" key="1">
    <source>
        <dbReference type="PROSITE-ProRule" id="PRU00339"/>
    </source>
</evidence>
<dbReference type="SMART" id="SM00028">
    <property type="entry name" value="TPR"/>
    <property type="match status" value="3"/>
</dbReference>
<evidence type="ECO:0000313" key="2">
    <source>
        <dbReference type="EMBL" id="KAF5684499.1"/>
    </source>
</evidence>
<sequence length="177" mass="19982">MFDEALDYQLEAKKLCGDVPPDQSDAITIIQLNLGFLLYRRGDLEPAEKILRATLDANPRTPPAMYALGNTLLARGLVEEGIAAHLNGLEIYIEMFGDEHALATKIYLKQESPYYTVKAYARATRMLAKAFDMEGRGGEAKRYYEQAWNLREKIDGTHGSAADTDEDYSAVMFYWDQ</sequence>
<dbReference type="SUPFAM" id="SSF48452">
    <property type="entry name" value="TPR-like"/>
    <property type="match status" value="1"/>
</dbReference>
<accession>A0A8H5X889</accession>
<dbReference type="Gene3D" id="1.25.40.10">
    <property type="entry name" value="Tetratricopeptide repeat domain"/>
    <property type="match status" value="1"/>
</dbReference>
<reference evidence="3" key="1">
    <citation type="journal article" date="2020" name="BMC Genomics">
        <title>Correction to: Identification and distribution of gene clusters required for synthesis of sphingolipid metabolism inhibitors in diverse species of the filamentous fungus Fusarium.</title>
        <authorList>
            <person name="Kim H.S."/>
            <person name="Lohmar J.M."/>
            <person name="Busman M."/>
            <person name="Brown D.W."/>
            <person name="Naumann T.A."/>
            <person name="Divon H.H."/>
            <person name="Lysoe E."/>
            <person name="Uhlig S."/>
            <person name="Proctor R.H."/>
        </authorList>
    </citation>
    <scope>NUCLEOTIDE SEQUENCE [LARGE SCALE GENOMIC DNA]</scope>
    <source>
        <strain evidence="3">NRRL 25331</strain>
    </source>
</reference>
<dbReference type="Pfam" id="PF13374">
    <property type="entry name" value="TPR_10"/>
    <property type="match status" value="1"/>
</dbReference>
<dbReference type="EMBL" id="JAAQPE010000126">
    <property type="protein sequence ID" value="KAF5684499.1"/>
    <property type="molecule type" value="Genomic_DNA"/>
</dbReference>
<comment type="caution">
    <text evidence="2">The sequence shown here is derived from an EMBL/GenBank/DDBJ whole genome shotgun (WGS) entry which is preliminary data.</text>
</comment>
<dbReference type="InterPro" id="IPR011990">
    <property type="entry name" value="TPR-like_helical_dom_sf"/>
</dbReference>
<feature type="repeat" description="TPR" evidence="1">
    <location>
        <begin position="28"/>
        <end position="61"/>
    </location>
</feature>